<protein>
    <submittedName>
        <fullName evidence="2">Uncharacterized protein</fullName>
    </submittedName>
</protein>
<accession>M2MYB1</accession>
<evidence type="ECO:0000313" key="3">
    <source>
        <dbReference type="Proteomes" id="UP000011761"/>
    </source>
</evidence>
<proteinExistence type="predicted"/>
<sequence length="98" mass="10662">MLDTCRSSGRSGKFGGARESVTSPLTFEGFRLGQSLSEAGRCASAACQARGKLCKRSKHGLDFVTALPPSGPHLRWIKVSMYRGRSLTEISRIFLSIK</sequence>
<dbReference type="Proteomes" id="UP000011761">
    <property type="component" value="Unassembled WGS sequence"/>
</dbReference>
<evidence type="ECO:0000313" key="2">
    <source>
        <dbReference type="EMBL" id="EMC96553.1"/>
    </source>
</evidence>
<feature type="region of interest" description="Disordered" evidence="1">
    <location>
        <begin position="1"/>
        <end position="20"/>
    </location>
</feature>
<dbReference type="RefSeq" id="XP_007676572.1">
    <property type="nucleotide sequence ID" value="XM_007678382.1"/>
</dbReference>
<gene>
    <name evidence="2" type="ORF">BAUCODRAFT_480336</name>
</gene>
<dbReference type="AlphaFoldDB" id="M2MYB1"/>
<name>M2MYB1_BAUPA</name>
<feature type="compositionally biased region" description="Polar residues" evidence="1">
    <location>
        <begin position="1"/>
        <end position="10"/>
    </location>
</feature>
<organism evidence="2 3">
    <name type="scientific">Baudoinia panamericana (strain UAMH 10762)</name>
    <name type="common">Angels' share fungus</name>
    <name type="synonym">Baudoinia compniacensis (strain UAMH 10762)</name>
    <dbReference type="NCBI Taxonomy" id="717646"/>
    <lineage>
        <taxon>Eukaryota</taxon>
        <taxon>Fungi</taxon>
        <taxon>Dikarya</taxon>
        <taxon>Ascomycota</taxon>
        <taxon>Pezizomycotina</taxon>
        <taxon>Dothideomycetes</taxon>
        <taxon>Dothideomycetidae</taxon>
        <taxon>Mycosphaerellales</taxon>
        <taxon>Teratosphaeriaceae</taxon>
        <taxon>Baudoinia</taxon>
    </lineage>
</organism>
<dbReference type="KEGG" id="bcom:BAUCODRAFT_480336"/>
<reference evidence="2 3" key="1">
    <citation type="journal article" date="2012" name="PLoS Pathog.">
        <title>Diverse lifestyles and strategies of plant pathogenesis encoded in the genomes of eighteen Dothideomycetes fungi.</title>
        <authorList>
            <person name="Ohm R.A."/>
            <person name="Feau N."/>
            <person name="Henrissat B."/>
            <person name="Schoch C.L."/>
            <person name="Horwitz B.A."/>
            <person name="Barry K.W."/>
            <person name="Condon B.J."/>
            <person name="Copeland A.C."/>
            <person name="Dhillon B."/>
            <person name="Glaser F."/>
            <person name="Hesse C.N."/>
            <person name="Kosti I."/>
            <person name="LaButti K."/>
            <person name="Lindquist E.A."/>
            <person name="Lucas S."/>
            <person name="Salamov A.A."/>
            <person name="Bradshaw R.E."/>
            <person name="Ciuffetti L."/>
            <person name="Hamelin R.C."/>
            <person name="Kema G.H.J."/>
            <person name="Lawrence C."/>
            <person name="Scott J.A."/>
            <person name="Spatafora J.W."/>
            <person name="Turgeon B.G."/>
            <person name="de Wit P.J.G.M."/>
            <person name="Zhong S."/>
            <person name="Goodwin S.B."/>
            <person name="Grigoriev I.V."/>
        </authorList>
    </citation>
    <scope>NUCLEOTIDE SEQUENCE [LARGE SCALE GENOMIC DNA]</scope>
    <source>
        <strain evidence="2 3">UAMH 10762</strain>
    </source>
</reference>
<dbReference type="HOGENOM" id="CLU_2333323_0_0_1"/>
<dbReference type="EMBL" id="KB445555">
    <property type="protein sequence ID" value="EMC96553.1"/>
    <property type="molecule type" value="Genomic_DNA"/>
</dbReference>
<dbReference type="GeneID" id="19114760"/>
<keyword evidence="3" id="KW-1185">Reference proteome</keyword>
<evidence type="ECO:0000256" key="1">
    <source>
        <dbReference type="SAM" id="MobiDB-lite"/>
    </source>
</evidence>